<organism evidence="5 6">
    <name type="scientific">Jannaschia pagri</name>
    <dbReference type="NCBI Taxonomy" id="2829797"/>
    <lineage>
        <taxon>Bacteria</taxon>
        <taxon>Pseudomonadati</taxon>
        <taxon>Pseudomonadota</taxon>
        <taxon>Alphaproteobacteria</taxon>
        <taxon>Rhodobacterales</taxon>
        <taxon>Roseobacteraceae</taxon>
        <taxon>Jannaschia</taxon>
    </lineage>
</organism>
<keyword evidence="2 3" id="KW-0732">Signal</keyword>
<protein>
    <submittedName>
        <fullName evidence="5">Signal peptidase</fullName>
    </submittedName>
</protein>
<dbReference type="RefSeq" id="WP_220750523.1">
    <property type="nucleotide sequence ID" value="NZ_BPFH01000010.1"/>
</dbReference>
<evidence type="ECO:0000256" key="1">
    <source>
        <dbReference type="ARBA" id="ARBA00004196"/>
    </source>
</evidence>
<evidence type="ECO:0000259" key="4">
    <source>
        <dbReference type="Pfam" id="PF09375"/>
    </source>
</evidence>
<dbReference type="Proteomes" id="UP000786693">
    <property type="component" value="Unassembled WGS sequence"/>
</dbReference>
<dbReference type="InterPro" id="IPR034984">
    <property type="entry name" value="Imelysin-like_IPPA"/>
</dbReference>
<dbReference type="Gene3D" id="1.20.1420.20">
    <property type="entry name" value="M75 peptidase, HXXE motif"/>
    <property type="match status" value="1"/>
</dbReference>
<dbReference type="InterPro" id="IPR018976">
    <property type="entry name" value="Imelysin-like"/>
</dbReference>
<evidence type="ECO:0000256" key="3">
    <source>
        <dbReference type="SAM" id="SignalP"/>
    </source>
</evidence>
<feature type="chain" id="PRO_5046103603" evidence="3">
    <location>
        <begin position="17"/>
        <end position="314"/>
    </location>
</feature>
<dbReference type="CDD" id="cd14659">
    <property type="entry name" value="Imelysin-like_IPPA"/>
    <property type="match status" value="1"/>
</dbReference>
<comment type="caution">
    <text evidence="5">The sequence shown here is derived from an EMBL/GenBank/DDBJ whole genome shotgun (WGS) entry which is preliminary data.</text>
</comment>
<comment type="subcellular location">
    <subcellularLocation>
        <location evidence="1">Cell envelope</location>
    </subcellularLocation>
</comment>
<sequence length="314" mass="32427">MRLALAFCVLALPAMADIDAAVDDHILPRLADLSQATTALATAAETGCDALQDPFREAAEAWASAAHLMFGPGEDGGRASAIQFWPDARNATGRGLRLLAQQGAEAWTPEALARASVAARGLGALERAIFDGAAPCPLTQALTADLAATAAAIEAGRRDGFAATLRTASAEGNTRFLAPEEAEAALFTTLMTGLEFTATQRLGRPMGTFAEPRPLRAEMRRSGRSLANVTAALTALRDLAATLAEAPQTDAAFARAISLAEGLDDPVFAGVETTGGRLRVEALQTAVNETGRTANAEIGAALGVQAGFNRLDGD</sequence>
<evidence type="ECO:0000256" key="2">
    <source>
        <dbReference type="ARBA" id="ARBA00022729"/>
    </source>
</evidence>
<dbReference type="InterPro" id="IPR038352">
    <property type="entry name" value="Imelysin_sf"/>
</dbReference>
<dbReference type="Pfam" id="PF09375">
    <property type="entry name" value="Peptidase_M75"/>
    <property type="match status" value="1"/>
</dbReference>
<proteinExistence type="predicted"/>
<accession>A0ABQ4NRJ7</accession>
<name>A0ABQ4NRJ7_9RHOB</name>
<evidence type="ECO:0000313" key="5">
    <source>
        <dbReference type="EMBL" id="GIT97039.1"/>
    </source>
</evidence>
<feature type="signal peptide" evidence="3">
    <location>
        <begin position="1"/>
        <end position="16"/>
    </location>
</feature>
<keyword evidence="6" id="KW-1185">Reference proteome</keyword>
<evidence type="ECO:0000313" key="6">
    <source>
        <dbReference type="Proteomes" id="UP000786693"/>
    </source>
</evidence>
<feature type="domain" description="Imelysin-like" evidence="4">
    <location>
        <begin position="27"/>
        <end position="290"/>
    </location>
</feature>
<dbReference type="EMBL" id="BPFH01000010">
    <property type="protein sequence ID" value="GIT97039.1"/>
    <property type="molecule type" value="Genomic_DNA"/>
</dbReference>
<reference evidence="5 6" key="1">
    <citation type="submission" date="2021-05" db="EMBL/GenBank/DDBJ databases">
        <title>Bacteria Genome sequencing.</title>
        <authorList>
            <person name="Takabe Y."/>
            <person name="Nakajima Y."/>
            <person name="Suzuki S."/>
            <person name="Shiozaki T."/>
        </authorList>
    </citation>
    <scope>NUCLEOTIDE SEQUENCE [LARGE SCALE GENOMIC DNA]</scope>
    <source>
        <strain evidence="5 6">AI_62</strain>
    </source>
</reference>
<gene>
    <name evidence="5" type="ORF">JANAI62_36620</name>
</gene>